<evidence type="ECO:0000313" key="2">
    <source>
        <dbReference type="Proteomes" id="UP000001542"/>
    </source>
</evidence>
<dbReference type="OrthoDB" id="10486454at2759"/>
<dbReference type="VEuPathDB" id="TrichDB:TVAG_198360"/>
<dbReference type="AlphaFoldDB" id="A2DDM2"/>
<evidence type="ECO:0000313" key="1">
    <source>
        <dbReference type="EMBL" id="EAY21398.1"/>
    </source>
</evidence>
<dbReference type="RefSeq" id="XP_001582384.1">
    <property type="nucleotide sequence ID" value="XM_001582334.1"/>
</dbReference>
<keyword evidence="2" id="KW-1185">Reference proteome</keyword>
<dbReference type="VEuPathDB" id="TrichDB:TVAGG3_0998780"/>
<gene>
    <name evidence="1" type="ORF">TVAG_198360</name>
</gene>
<dbReference type="EMBL" id="DS113190">
    <property type="protein sequence ID" value="EAY21398.1"/>
    <property type="molecule type" value="Genomic_DNA"/>
</dbReference>
<organism evidence="1 2">
    <name type="scientific">Trichomonas vaginalis (strain ATCC PRA-98 / G3)</name>
    <dbReference type="NCBI Taxonomy" id="412133"/>
    <lineage>
        <taxon>Eukaryota</taxon>
        <taxon>Metamonada</taxon>
        <taxon>Parabasalia</taxon>
        <taxon>Trichomonadida</taxon>
        <taxon>Trichomonadidae</taxon>
        <taxon>Trichomonas</taxon>
    </lineage>
</organism>
<dbReference type="Proteomes" id="UP000001542">
    <property type="component" value="Unassembled WGS sequence"/>
</dbReference>
<name>A2DDM2_TRIV3</name>
<dbReference type="InParanoid" id="A2DDM2"/>
<sequence length="483" mass="55260">MISNPEIPGGSIERDLDRTMSEVARIHATVPAQYYFNEGKQDGILLCRAVITFLKLSSKTYIESFFQNDKAIPIHPLFSKIKNHIQQISRFYQNKIDELLNLFLTKLIPSNPLPLRNVVLSQMSLFTTKVFLHPKLMQPDPIQAYVDGYFNLVIDLIDNIIRIPLIPKQFKEGQSLQSATLPPSLRFKGLNEADEQSIKQFILEEAPKRGRRIQYHAFLSVLNHSKEPSDYQQSLRFALSSIDLSFSTAICVLSTSPDDFEIISSLLNILTNDHRIDFFIRALSVSCLSDIQKDNTSNCMELIALSNIFISQSYNWTSTIKPDGGISSIVKTVCNMIIENKISDIAVYILKIALVIAAYSDKTGSDVICMLLEITIRPFAIAFSMQKQLDELKSKVVSKDPSFLSIRATIEKYIVDFLSDDISIRLMPHNIYFGIRDIHDFIEEKLDDFIKIVIYLNSKEKEEHPTMKMFKFSYDMCVKYNMI</sequence>
<protein>
    <submittedName>
        <fullName evidence="1">Uncharacterized protein</fullName>
    </submittedName>
</protein>
<dbReference type="KEGG" id="tva:5466946"/>
<proteinExistence type="predicted"/>
<accession>A2DDM2</accession>
<reference evidence="1" key="1">
    <citation type="submission" date="2006-10" db="EMBL/GenBank/DDBJ databases">
        <authorList>
            <person name="Amadeo P."/>
            <person name="Zhao Q."/>
            <person name="Wortman J."/>
            <person name="Fraser-Liggett C."/>
            <person name="Carlton J."/>
        </authorList>
    </citation>
    <scope>NUCLEOTIDE SEQUENCE</scope>
    <source>
        <strain evidence="1">G3</strain>
    </source>
</reference>
<reference evidence="1" key="2">
    <citation type="journal article" date="2007" name="Science">
        <title>Draft genome sequence of the sexually transmitted pathogen Trichomonas vaginalis.</title>
        <authorList>
            <person name="Carlton J.M."/>
            <person name="Hirt R.P."/>
            <person name="Silva J.C."/>
            <person name="Delcher A.L."/>
            <person name="Schatz M."/>
            <person name="Zhao Q."/>
            <person name="Wortman J.R."/>
            <person name="Bidwell S.L."/>
            <person name="Alsmark U.C.M."/>
            <person name="Besteiro S."/>
            <person name="Sicheritz-Ponten T."/>
            <person name="Noel C.J."/>
            <person name="Dacks J.B."/>
            <person name="Foster P.G."/>
            <person name="Simillion C."/>
            <person name="Van de Peer Y."/>
            <person name="Miranda-Saavedra D."/>
            <person name="Barton G.J."/>
            <person name="Westrop G.D."/>
            <person name="Mueller S."/>
            <person name="Dessi D."/>
            <person name="Fiori P.L."/>
            <person name="Ren Q."/>
            <person name="Paulsen I."/>
            <person name="Zhang H."/>
            <person name="Bastida-Corcuera F.D."/>
            <person name="Simoes-Barbosa A."/>
            <person name="Brown M.T."/>
            <person name="Hayes R.D."/>
            <person name="Mukherjee M."/>
            <person name="Okumura C.Y."/>
            <person name="Schneider R."/>
            <person name="Smith A.J."/>
            <person name="Vanacova S."/>
            <person name="Villalvazo M."/>
            <person name="Haas B.J."/>
            <person name="Pertea M."/>
            <person name="Feldblyum T.V."/>
            <person name="Utterback T.R."/>
            <person name="Shu C.L."/>
            <person name="Osoegawa K."/>
            <person name="de Jong P.J."/>
            <person name="Hrdy I."/>
            <person name="Horvathova L."/>
            <person name="Zubacova Z."/>
            <person name="Dolezal P."/>
            <person name="Malik S.B."/>
            <person name="Logsdon J.M. Jr."/>
            <person name="Henze K."/>
            <person name="Gupta A."/>
            <person name="Wang C.C."/>
            <person name="Dunne R.L."/>
            <person name="Upcroft J.A."/>
            <person name="Upcroft P."/>
            <person name="White O."/>
            <person name="Salzberg S.L."/>
            <person name="Tang P."/>
            <person name="Chiu C.-H."/>
            <person name="Lee Y.-S."/>
            <person name="Embley T.M."/>
            <person name="Coombs G.H."/>
            <person name="Mottram J.C."/>
            <person name="Tachezy J."/>
            <person name="Fraser-Liggett C.M."/>
            <person name="Johnson P.J."/>
        </authorList>
    </citation>
    <scope>NUCLEOTIDE SEQUENCE [LARGE SCALE GENOMIC DNA]</scope>
    <source>
        <strain evidence="1">G3</strain>
    </source>
</reference>